<feature type="domain" description="Inosine/uridine-preferring nucleoside hydrolase" evidence="1">
    <location>
        <begin position="40"/>
        <end position="332"/>
    </location>
</feature>
<dbReference type="InterPro" id="IPR001910">
    <property type="entry name" value="Inosine/uridine_hydrolase_dom"/>
</dbReference>
<dbReference type="InterPro" id="IPR052775">
    <property type="entry name" value="IUN_hydrolase"/>
</dbReference>
<sequence length="349" mass="39514">MKIFTRYSMTPIIIVSILLLIGFLVAHFRNSMADDKPKFVIDNDAGGDDAMAIFLSLLYEKYYDGPLLVGLTTANGNTNEDNVCFNNQRILKIAGRDDIPIYRGAKSSLVSTPEAGDYYGIDGLGDSGNTFPYLVPARTDSAVNALIELSKKYEGRLTVITIGTLTNVAVAIKYDPDFLNRLAHLYVGAGHIHSEQNPEPEFNAHMDVEAYRIVAQNAKPEKVTIFPFSQTQVYCNFSRDWRENVLGAIDTDIIRHQNKFEQVSLKRSDRWQALDPATVTMFLRPDLVKEYKYSKNDIIVCGDKRGINTNTFVDKEKANVRIIYSVKTEEYQEFLLDVFSDRHENKNHT</sequence>
<dbReference type="AlphaFoldDB" id="A0A921Z042"/>
<reference evidence="2" key="2">
    <citation type="submission" date="2020-12" db="EMBL/GenBank/DDBJ databases">
        <authorList>
            <person name="Kanost M."/>
        </authorList>
    </citation>
    <scope>NUCLEOTIDE SEQUENCE</scope>
</reference>
<name>A0A921Z042_MANSE</name>
<dbReference type="Pfam" id="PF01156">
    <property type="entry name" value="IU_nuc_hydro"/>
    <property type="match status" value="1"/>
</dbReference>
<keyword evidence="3" id="KW-1185">Reference proteome</keyword>
<evidence type="ECO:0000259" key="1">
    <source>
        <dbReference type="Pfam" id="PF01156"/>
    </source>
</evidence>
<gene>
    <name evidence="2" type="ORF">O3G_MSEX005280</name>
</gene>
<accession>A0A921Z042</accession>
<dbReference type="Proteomes" id="UP000791440">
    <property type="component" value="Unassembled WGS sequence"/>
</dbReference>
<comment type="caution">
    <text evidence="2">The sequence shown here is derived from an EMBL/GenBank/DDBJ whole genome shotgun (WGS) entry which is preliminary data.</text>
</comment>
<protein>
    <recommendedName>
        <fullName evidence="1">Inosine/uridine-preferring nucleoside hydrolase domain-containing protein</fullName>
    </recommendedName>
</protein>
<evidence type="ECO:0000313" key="3">
    <source>
        <dbReference type="Proteomes" id="UP000791440"/>
    </source>
</evidence>
<dbReference type="EMBL" id="JH668351">
    <property type="protein sequence ID" value="KAG6447924.1"/>
    <property type="molecule type" value="Genomic_DNA"/>
</dbReference>
<dbReference type="GO" id="GO:0016799">
    <property type="term" value="F:hydrolase activity, hydrolyzing N-glycosyl compounds"/>
    <property type="evidence" value="ECO:0007669"/>
    <property type="project" value="InterPro"/>
</dbReference>
<dbReference type="PANTHER" id="PTHR46190:SF1">
    <property type="entry name" value="SI:CH211-201H21.5"/>
    <property type="match status" value="1"/>
</dbReference>
<dbReference type="PANTHER" id="PTHR46190">
    <property type="entry name" value="SI:CH211-201H21.5-RELATED"/>
    <property type="match status" value="1"/>
</dbReference>
<proteinExistence type="predicted"/>
<organism evidence="2 3">
    <name type="scientific">Manduca sexta</name>
    <name type="common">Tobacco hawkmoth</name>
    <name type="synonym">Tobacco hornworm</name>
    <dbReference type="NCBI Taxonomy" id="7130"/>
    <lineage>
        <taxon>Eukaryota</taxon>
        <taxon>Metazoa</taxon>
        <taxon>Ecdysozoa</taxon>
        <taxon>Arthropoda</taxon>
        <taxon>Hexapoda</taxon>
        <taxon>Insecta</taxon>
        <taxon>Pterygota</taxon>
        <taxon>Neoptera</taxon>
        <taxon>Endopterygota</taxon>
        <taxon>Lepidoptera</taxon>
        <taxon>Glossata</taxon>
        <taxon>Ditrysia</taxon>
        <taxon>Bombycoidea</taxon>
        <taxon>Sphingidae</taxon>
        <taxon>Sphinginae</taxon>
        <taxon>Sphingini</taxon>
        <taxon>Manduca</taxon>
    </lineage>
</organism>
<evidence type="ECO:0000313" key="2">
    <source>
        <dbReference type="EMBL" id="KAG6447924.1"/>
    </source>
</evidence>
<reference evidence="2" key="1">
    <citation type="journal article" date="2016" name="Insect Biochem. Mol. Biol.">
        <title>Multifaceted biological insights from a draft genome sequence of the tobacco hornworm moth, Manduca sexta.</title>
        <authorList>
            <person name="Kanost M.R."/>
            <person name="Arrese E.L."/>
            <person name="Cao X."/>
            <person name="Chen Y.R."/>
            <person name="Chellapilla S."/>
            <person name="Goldsmith M.R."/>
            <person name="Grosse-Wilde E."/>
            <person name="Heckel D.G."/>
            <person name="Herndon N."/>
            <person name="Jiang H."/>
            <person name="Papanicolaou A."/>
            <person name="Qu J."/>
            <person name="Soulages J.L."/>
            <person name="Vogel H."/>
            <person name="Walters J."/>
            <person name="Waterhouse R.M."/>
            <person name="Ahn S.J."/>
            <person name="Almeida F.C."/>
            <person name="An C."/>
            <person name="Aqrawi P."/>
            <person name="Bretschneider A."/>
            <person name="Bryant W.B."/>
            <person name="Bucks S."/>
            <person name="Chao H."/>
            <person name="Chevignon G."/>
            <person name="Christen J.M."/>
            <person name="Clarke D.F."/>
            <person name="Dittmer N.T."/>
            <person name="Ferguson L.C.F."/>
            <person name="Garavelou S."/>
            <person name="Gordon K.H.J."/>
            <person name="Gunaratna R.T."/>
            <person name="Han Y."/>
            <person name="Hauser F."/>
            <person name="He Y."/>
            <person name="Heidel-Fischer H."/>
            <person name="Hirsh A."/>
            <person name="Hu Y."/>
            <person name="Jiang H."/>
            <person name="Kalra D."/>
            <person name="Klinner C."/>
            <person name="Konig C."/>
            <person name="Kovar C."/>
            <person name="Kroll A.R."/>
            <person name="Kuwar S.S."/>
            <person name="Lee S.L."/>
            <person name="Lehman R."/>
            <person name="Li K."/>
            <person name="Li Z."/>
            <person name="Liang H."/>
            <person name="Lovelace S."/>
            <person name="Lu Z."/>
            <person name="Mansfield J.H."/>
            <person name="McCulloch K.J."/>
            <person name="Mathew T."/>
            <person name="Morton B."/>
            <person name="Muzny D.M."/>
            <person name="Neunemann D."/>
            <person name="Ongeri F."/>
            <person name="Pauchet Y."/>
            <person name="Pu L.L."/>
            <person name="Pyrousis I."/>
            <person name="Rao X.J."/>
            <person name="Redding A."/>
            <person name="Roesel C."/>
            <person name="Sanchez-Gracia A."/>
            <person name="Schaack S."/>
            <person name="Shukla A."/>
            <person name="Tetreau G."/>
            <person name="Wang Y."/>
            <person name="Xiong G.H."/>
            <person name="Traut W."/>
            <person name="Walsh T.K."/>
            <person name="Worley K.C."/>
            <person name="Wu D."/>
            <person name="Wu W."/>
            <person name="Wu Y.Q."/>
            <person name="Zhang X."/>
            <person name="Zou Z."/>
            <person name="Zucker H."/>
            <person name="Briscoe A.D."/>
            <person name="Burmester T."/>
            <person name="Clem R.J."/>
            <person name="Feyereisen R."/>
            <person name="Grimmelikhuijzen C.J.P."/>
            <person name="Hamodrakas S.J."/>
            <person name="Hansson B.S."/>
            <person name="Huguet E."/>
            <person name="Jermiin L.S."/>
            <person name="Lan Q."/>
            <person name="Lehman H.K."/>
            <person name="Lorenzen M."/>
            <person name="Merzendorfer H."/>
            <person name="Michalopoulos I."/>
            <person name="Morton D.B."/>
            <person name="Muthukrishnan S."/>
            <person name="Oakeshott J.G."/>
            <person name="Palmer W."/>
            <person name="Park Y."/>
            <person name="Passarelli A.L."/>
            <person name="Rozas J."/>
            <person name="Schwartz L.M."/>
            <person name="Smith W."/>
            <person name="Southgate A."/>
            <person name="Vilcinskas A."/>
            <person name="Vogt R."/>
            <person name="Wang P."/>
            <person name="Werren J."/>
            <person name="Yu X.Q."/>
            <person name="Zhou J.J."/>
            <person name="Brown S.J."/>
            <person name="Scherer S.E."/>
            <person name="Richards S."/>
            <person name="Blissard G.W."/>
        </authorList>
    </citation>
    <scope>NUCLEOTIDE SEQUENCE</scope>
</reference>